<dbReference type="InterPro" id="IPR029062">
    <property type="entry name" value="Class_I_gatase-like"/>
</dbReference>
<organism evidence="2 3">
    <name type="scientific">Candidatus Wallbacteria bacterium HGW-Wallbacteria-1</name>
    <dbReference type="NCBI Taxonomy" id="2013854"/>
    <lineage>
        <taxon>Bacteria</taxon>
        <taxon>Candidatus Walliibacteriota</taxon>
    </lineage>
</organism>
<name>A0A2N1PK71_9BACT</name>
<dbReference type="Pfam" id="PF01965">
    <property type="entry name" value="DJ-1_PfpI"/>
    <property type="match status" value="1"/>
</dbReference>
<dbReference type="PANTHER" id="PTHR10224">
    <property type="entry name" value="ES1 PROTEIN HOMOLOG, MITOCHONDRIAL"/>
    <property type="match status" value="1"/>
</dbReference>
<protein>
    <submittedName>
        <fullName evidence="2">Isoprenoid biosynthesis protein ElbB</fullName>
    </submittedName>
</protein>
<accession>A0A2N1PK71</accession>
<dbReference type="Proteomes" id="UP000233256">
    <property type="component" value="Unassembled WGS sequence"/>
</dbReference>
<evidence type="ECO:0000313" key="2">
    <source>
        <dbReference type="EMBL" id="PKK88726.1"/>
    </source>
</evidence>
<feature type="domain" description="DJ-1/PfpI" evidence="1">
    <location>
        <begin position="14"/>
        <end position="193"/>
    </location>
</feature>
<gene>
    <name evidence="2" type="ORF">CVV64_17545</name>
</gene>
<dbReference type="AlphaFoldDB" id="A0A2N1PK71"/>
<sequence length="218" mass="23372">MPRIACVLSGCGVKDGSEIHETVMSYYALDRRGAKVEFFAPSGQQADVINHLTGESSGESRDMLIESARIGRGAVREISELNPAEYDGIFFPGGFGAARNLSDFVSRGVECDVHPQVRRVIDQAYDAGKVIGAVCIAPVLVARVLGQRVRATVTVGSDAETASAIEAMGCRHQITKVREACVDHEHRLVTAAAYMLASTITELHDSVDAAAEELIKLL</sequence>
<proteinExistence type="predicted"/>
<dbReference type="InterPro" id="IPR002818">
    <property type="entry name" value="DJ-1/PfpI"/>
</dbReference>
<dbReference type="PANTHER" id="PTHR10224:SF12">
    <property type="entry name" value="GLYOXALASE ELBB"/>
    <property type="match status" value="1"/>
</dbReference>
<evidence type="ECO:0000313" key="3">
    <source>
        <dbReference type="Proteomes" id="UP000233256"/>
    </source>
</evidence>
<dbReference type="Gene3D" id="3.40.50.880">
    <property type="match status" value="1"/>
</dbReference>
<dbReference type="NCBIfam" id="NF008747">
    <property type="entry name" value="PRK11780.1"/>
    <property type="match status" value="1"/>
</dbReference>
<comment type="caution">
    <text evidence="2">The sequence shown here is derived from an EMBL/GenBank/DDBJ whole genome shotgun (WGS) entry which is preliminary data.</text>
</comment>
<reference evidence="2 3" key="1">
    <citation type="journal article" date="2017" name="ISME J.">
        <title>Potential for microbial H2 and metal transformations associated with novel bacteria and archaea in deep terrestrial subsurface sediments.</title>
        <authorList>
            <person name="Hernsdorf A.W."/>
            <person name="Amano Y."/>
            <person name="Miyakawa K."/>
            <person name="Ise K."/>
            <person name="Suzuki Y."/>
            <person name="Anantharaman K."/>
            <person name="Probst A."/>
            <person name="Burstein D."/>
            <person name="Thomas B.C."/>
            <person name="Banfield J.F."/>
        </authorList>
    </citation>
    <scope>NUCLEOTIDE SEQUENCE [LARGE SCALE GENOMIC DNA]</scope>
    <source>
        <strain evidence="2">HGW-Wallbacteria-1</strain>
    </source>
</reference>
<evidence type="ECO:0000259" key="1">
    <source>
        <dbReference type="Pfam" id="PF01965"/>
    </source>
</evidence>
<dbReference type="EMBL" id="PGXC01000036">
    <property type="protein sequence ID" value="PKK88726.1"/>
    <property type="molecule type" value="Genomic_DNA"/>
</dbReference>
<dbReference type="SUPFAM" id="SSF52317">
    <property type="entry name" value="Class I glutamine amidotransferase-like"/>
    <property type="match status" value="1"/>
</dbReference>